<feature type="region of interest" description="Disordered" evidence="1">
    <location>
        <begin position="330"/>
        <end position="355"/>
    </location>
</feature>
<dbReference type="AlphaFoldDB" id="A0A6C2YW54"/>
<evidence type="ECO:0000256" key="1">
    <source>
        <dbReference type="SAM" id="MobiDB-lite"/>
    </source>
</evidence>
<sequence>MSKLIYNGIEIPYISTQTVEQQAVYDPTNTDVIGFAVTIHVTGILSTAPTAQADRGTKTLETVQQGLSSAVDPAVQLAAIRTKLLTPRKTLWYGVGNSPIIHVTGDMDASETKDIAKGPTPKVLRAHKITAETFLVEFSIETTILGCDQKDSAILSIRWTQTLGFDEKWICTQTTTGRMITRRDVRKSPDELRASVTPAVPTGFVRSQTRYTLQADGLAMDFEMTDVEQFVMAPDPAIKASGKYLETTGTDGLVYGQVQLRLTGAKNTPYSVLLQRAAAIGMTKLQLANPLGTNGKINRSQFMIAGTVMQDLFEPTVDITLRAQIKPPSTLLGLSGKDADTSRWDNRGWDPKKEPRYNFAGVGPGTDGNVGFLRMLAFAFKDPCAEAYVQQQERVLSGGIWSGGGQEKPPVTPQGTESRRLATNSTAATESSSAPTGQVQVRTTAGGIIASIGNLITSITEVASLPAIPTRYEDPDPGVYDHYTIKSRYRVKSNRHVLTPTSPGERVTVLQMGAAVTYLDVTWSCARTGSPPVVPDPNPGEGEYSNWIPLDRTCEVSNVRLAADGDSFIYEVAGVYHYVSAFADQVQVTAPVTPYIRRDGQLTFASAGATKGRSSDLVWGTSGDGDNWLLESLLD</sequence>
<dbReference type="Proteomes" id="UP000464378">
    <property type="component" value="Chromosome"/>
</dbReference>
<evidence type="ECO:0000313" key="3">
    <source>
        <dbReference type="Proteomes" id="UP000464378"/>
    </source>
</evidence>
<dbReference type="EMBL" id="LR593887">
    <property type="protein sequence ID" value="VTS08569.1"/>
    <property type="molecule type" value="Genomic_DNA"/>
</dbReference>
<name>A0A6C2YW54_9BACT</name>
<proteinExistence type="predicted"/>
<evidence type="ECO:0000313" key="2">
    <source>
        <dbReference type="EMBL" id="VIP05607.1"/>
    </source>
</evidence>
<feature type="compositionally biased region" description="Basic and acidic residues" evidence="1">
    <location>
        <begin position="337"/>
        <end position="355"/>
    </location>
</feature>
<protein>
    <submittedName>
        <fullName evidence="2">Uncharacterized protein</fullName>
    </submittedName>
</protein>
<organism evidence="2">
    <name type="scientific">Tuwongella immobilis</name>
    <dbReference type="NCBI Taxonomy" id="692036"/>
    <lineage>
        <taxon>Bacteria</taxon>
        <taxon>Pseudomonadati</taxon>
        <taxon>Planctomycetota</taxon>
        <taxon>Planctomycetia</taxon>
        <taxon>Gemmatales</taxon>
        <taxon>Gemmataceae</taxon>
        <taxon>Tuwongella</taxon>
    </lineage>
</organism>
<dbReference type="KEGG" id="tim:GMBLW1_35860"/>
<dbReference type="InParanoid" id="A0A6C2YW54"/>
<dbReference type="RefSeq" id="WP_162660714.1">
    <property type="nucleotide sequence ID" value="NZ_LR593887.1"/>
</dbReference>
<keyword evidence="3" id="KW-1185">Reference proteome</keyword>
<dbReference type="EMBL" id="LR586016">
    <property type="protein sequence ID" value="VIP05607.1"/>
    <property type="molecule type" value="Genomic_DNA"/>
</dbReference>
<gene>
    <name evidence="2" type="ORF">GMBLW1_35860</name>
</gene>
<accession>A0A6C2YW54</accession>
<reference evidence="2" key="1">
    <citation type="submission" date="2019-04" db="EMBL/GenBank/DDBJ databases">
        <authorList>
            <consortium name="Science for Life Laboratories"/>
        </authorList>
    </citation>
    <scope>NUCLEOTIDE SEQUENCE</scope>
    <source>
        <strain evidence="2">MBLW1</strain>
    </source>
</reference>